<organism evidence="9">
    <name type="scientific">Candidatus Methanogaster sp. ANME-2c ERB4</name>
    <dbReference type="NCBI Taxonomy" id="2759911"/>
    <lineage>
        <taxon>Archaea</taxon>
        <taxon>Methanobacteriati</taxon>
        <taxon>Methanobacteriota</taxon>
        <taxon>Stenosarchaea group</taxon>
        <taxon>Methanomicrobia</taxon>
        <taxon>Methanosarcinales</taxon>
        <taxon>ANME-2 cluster</taxon>
        <taxon>Candidatus Methanogasteraceae</taxon>
        <taxon>Candidatus Methanogaster</taxon>
    </lineage>
</organism>
<feature type="transmembrane region" description="Helical" evidence="8">
    <location>
        <begin position="64"/>
        <end position="81"/>
    </location>
</feature>
<comment type="subcellular location">
    <subcellularLocation>
        <location evidence="1">Cell membrane</location>
        <topology evidence="1">Multi-pass membrane protein</topology>
    </subcellularLocation>
</comment>
<reference evidence="9" key="1">
    <citation type="submission" date="2020-06" db="EMBL/GenBank/DDBJ databases">
        <title>Unique genomic features of the anaerobic methanotrophic archaea.</title>
        <authorList>
            <person name="Chadwick G.L."/>
            <person name="Skennerton C.T."/>
            <person name="Laso-Perez R."/>
            <person name="Leu A.O."/>
            <person name="Speth D.R."/>
            <person name="Yu H."/>
            <person name="Morgan-Lang C."/>
            <person name="Hatzenpichler R."/>
            <person name="Goudeau D."/>
            <person name="Malmstrom R."/>
            <person name="Brazelton W.J."/>
            <person name="Woyke T."/>
            <person name="Hallam S.J."/>
            <person name="Tyson G.W."/>
            <person name="Wegener G."/>
            <person name="Boetius A."/>
            <person name="Orphan V."/>
        </authorList>
    </citation>
    <scope>NUCLEOTIDE SEQUENCE</scope>
</reference>
<dbReference type="NCBIfam" id="TIGR04178">
    <property type="entry name" value="exo_archaeo"/>
    <property type="match status" value="1"/>
</dbReference>
<feature type="transmembrane region" description="Helical" evidence="8">
    <location>
        <begin position="6"/>
        <end position="23"/>
    </location>
</feature>
<sequence>MTNILKFSLIVIPLALLYTPIMLEMGREWYSDPNYSHGFLIPVISGYFLWLHRETLKRLRIAPMHIGYVVIVIGLAIYILGAMGDEMFTRRASLLLVLAGIVLLLGGKEWFAGVRFPLFYLAFMIPLPYFLYNEMAVPLKLFAAKIATAILHLFSYPILREGNILYLGSVTLEVADVCSGMRSILSIIALAVAMAWMFHKAHWQKLTLVFASVPIAVAVNVIRIVITGMLAYRYGSEVAEGFFHEFAGLLIFGAALILLFSTSFLLSKFEVRNKK</sequence>
<feature type="transmembrane region" description="Helical" evidence="8">
    <location>
        <begin position="112"/>
        <end position="132"/>
    </location>
</feature>
<dbReference type="GO" id="GO:0008233">
    <property type="term" value="F:peptidase activity"/>
    <property type="evidence" value="ECO:0007669"/>
    <property type="project" value="UniProtKB-KW"/>
</dbReference>
<accession>A0A7G9YFN7</accession>
<keyword evidence="4 8" id="KW-0812">Transmembrane</keyword>
<dbReference type="GO" id="GO:0006508">
    <property type="term" value="P:proteolysis"/>
    <property type="evidence" value="ECO:0007669"/>
    <property type="project" value="UniProtKB-KW"/>
</dbReference>
<name>A0A7G9YFN7_9EURY</name>
<keyword evidence="2" id="KW-1003">Cell membrane</keyword>
<keyword evidence="7 8" id="KW-0472">Membrane</keyword>
<dbReference type="InterPro" id="IPR019127">
    <property type="entry name" value="Exosortase"/>
</dbReference>
<evidence type="ECO:0000256" key="7">
    <source>
        <dbReference type="ARBA" id="ARBA00023136"/>
    </source>
</evidence>
<evidence type="ECO:0000256" key="5">
    <source>
        <dbReference type="ARBA" id="ARBA00022801"/>
    </source>
</evidence>
<keyword evidence="5" id="KW-0378">Hydrolase</keyword>
<dbReference type="Pfam" id="PF09721">
    <property type="entry name" value="Exosortase_EpsH"/>
    <property type="match status" value="1"/>
</dbReference>
<feature type="transmembrane region" description="Helical" evidence="8">
    <location>
        <begin position="179"/>
        <end position="199"/>
    </location>
</feature>
<gene>
    <name evidence="9" type="ORF">JIHJHOFD_00004</name>
</gene>
<evidence type="ECO:0000256" key="2">
    <source>
        <dbReference type="ARBA" id="ARBA00022475"/>
    </source>
</evidence>
<dbReference type="NCBIfam" id="TIGR02602">
    <property type="entry name" value="8TM_EpsH"/>
    <property type="match status" value="1"/>
</dbReference>
<evidence type="ECO:0000256" key="8">
    <source>
        <dbReference type="SAM" id="Phobius"/>
    </source>
</evidence>
<evidence type="ECO:0008006" key="10">
    <source>
        <dbReference type="Google" id="ProtNLM"/>
    </source>
</evidence>
<keyword evidence="6 8" id="KW-1133">Transmembrane helix</keyword>
<evidence type="ECO:0000256" key="6">
    <source>
        <dbReference type="ARBA" id="ARBA00022989"/>
    </source>
</evidence>
<feature type="transmembrane region" description="Helical" evidence="8">
    <location>
        <begin position="246"/>
        <end position="266"/>
    </location>
</feature>
<dbReference type="InterPro" id="IPR026392">
    <property type="entry name" value="Exo/Archaeosortase_dom"/>
</dbReference>
<keyword evidence="3" id="KW-0645">Protease</keyword>
<feature type="transmembrane region" description="Helical" evidence="8">
    <location>
        <begin position="88"/>
        <end position="106"/>
    </location>
</feature>
<evidence type="ECO:0000256" key="1">
    <source>
        <dbReference type="ARBA" id="ARBA00004651"/>
    </source>
</evidence>
<dbReference type="EMBL" id="MT631222">
    <property type="protein sequence ID" value="QNO46821.1"/>
    <property type="molecule type" value="Genomic_DNA"/>
</dbReference>
<dbReference type="InterPro" id="IPR013426">
    <property type="entry name" value="EpsH-like"/>
</dbReference>
<proteinExistence type="predicted"/>
<feature type="transmembrane region" description="Helical" evidence="8">
    <location>
        <begin position="206"/>
        <end position="226"/>
    </location>
</feature>
<dbReference type="GO" id="GO:0005886">
    <property type="term" value="C:plasma membrane"/>
    <property type="evidence" value="ECO:0007669"/>
    <property type="project" value="UniProtKB-SubCell"/>
</dbReference>
<evidence type="ECO:0000256" key="4">
    <source>
        <dbReference type="ARBA" id="ARBA00022692"/>
    </source>
</evidence>
<evidence type="ECO:0000313" key="9">
    <source>
        <dbReference type="EMBL" id="QNO46821.1"/>
    </source>
</evidence>
<evidence type="ECO:0000256" key="3">
    <source>
        <dbReference type="ARBA" id="ARBA00022670"/>
    </source>
</evidence>
<protein>
    <recommendedName>
        <fullName evidence="10">Exosortase</fullName>
    </recommendedName>
</protein>
<feature type="transmembrane region" description="Helical" evidence="8">
    <location>
        <begin position="35"/>
        <end position="52"/>
    </location>
</feature>
<dbReference type="AlphaFoldDB" id="A0A7G9YFN7"/>